<evidence type="ECO:0000256" key="2">
    <source>
        <dbReference type="ARBA" id="ARBA00004127"/>
    </source>
</evidence>
<protein>
    <recommendedName>
        <fullName evidence="4">RING-type E3 ubiquitin transferase</fullName>
        <ecNumber evidence="4">2.3.2.27</ecNumber>
    </recommendedName>
</protein>
<feature type="transmembrane region" description="Helical" evidence="10">
    <location>
        <begin position="524"/>
        <end position="550"/>
    </location>
</feature>
<evidence type="ECO:0000256" key="3">
    <source>
        <dbReference type="ARBA" id="ARBA00004906"/>
    </source>
</evidence>
<evidence type="ECO:0000259" key="12">
    <source>
        <dbReference type="Pfam" id="PF25333"/>
    </source>
</evidence>
<dbReference type="Proteomes" id="UP000796880">
    <property type="component" value="Unassembled WGS sequence"/>
</dbReference>
<evidence type="ECO:0000313" key="14">
    <source>
        <dbReference type="Proteomes" id="UP000796880"/>
    </source>
</evidence>
<dbReference type="InterPro" id="IPR057425">
    <property type="entry name" value="DUF2921_N"/>
</dbReference>
<evidence type="ECO:0000256" key="9">
    <source>
        <dbReference type="ARBA" id="ARBA00023136"/>
    </source>
</evidence>
<comment type="pathway">
    <text evidence="3">Protein modification; protein ubiquitination.</text>
</comment>
<reference evidence="13" key="1">
    <citation type="submission" date="2020-03" db="EMBL/GenBank/DDBJ databases">
        <title>A high-quality chromosome-level genome assembly of a woody plant with both climbing and erect habits, Rhamnella rubrinervis.</title>
        <authorList>
            <person name="Lu Z."/>
            <person name="Yang Y."/>
            <person name="Zhu X."/>
            <person name="Sun Y."/>
        </authorList>
    </citation>
    <scope>NUCLEOTIDE SEQUENCE</scope>
    <source>
        <strain evidence="13">BYM</strain>
        <tissue evidence="13">Leaf</tissue>
    </source>
</reference>
<keyword evidence="7" id="KW-0833">Ubl conjugation pathway</keyword>
<keyword evidence="14" id="KW-1185">Reference proteome</keyword>
<dbReference type="Pfam" id="PF11145">
    <property type="entry name" value="DUF2921"/>
    <property type="match status" value="1"/>
</dbReference>
<dbReference type="PANTHER" id="PTHR33389:SF22">
    <property type="entry name" value="FAMILY PROTEIN, PUTATIVE (DUF2921)-RELATED"/>
    <property type="match status" value="1"/>
</dbReference>
<evidence type="ECO:0000256" key="1">
    <source>
        <dbReference type="ARBA" id="ARBA00000900"/>
    </source>
</evidence>
<dbReference type="PANTHER" id="PTHR33389">
    <property type="entry name" value="FAMILY PROTEIN, PUTATIVE (DUF2921)-RELATED"/>
    <property type="match status" value="1"/>
</dbReference>
<feature type="domain" description="SWEET-like" evidence="11">
    <location>
        <begin position="516"/>
        <end position="746"/>
    </location>
</feature>
<proteinExistence type="predicted"/>
<evidence type="ECO:0000256" key="5">
    <source>
        <dbReference type="ARBA" id="ARBA00022679"/>
    </source>
</evidence>
<feature type="transmembrane region" description="Helical" evidence="10">
    <location>
        <begin position="713"/>
        <end position="732"/>
    </location>
</feature>
<evidence type="ECO:0000256" key="8">
    <source>
        <dbReference type="ARBA" id="ARBA00022989"/>
    </source>
</evidence>
<keyword evidence="5" id="KW-0808">Transferase</keyword>
<organism evidence="13 14">
    <name type="scientific">Rhamnella rubrinervis</name>
    <dbReference type="NCBI Taxonomy" id="2594499"/>
    <lineage>
        <taxon>Eukaryota</taxon>
        <taxon>Viridiplantae</taxon>
        <taxon>Streptophyta</taxon>
        <taxon>Embryophyta</taxon>
        <taxon>Tracheophyta</taxon>
        <taxon>Spermatophyta</taxon>
        <taxon>Magnoliopsida</taxon>
        <taxon>eudicotyledons</taxon>
        <taxon>Gunneridae</taxon>
        <taxon>Pentapetalae</taxon>
        <taxon>rosids</taxon>
        <taxon>fabids</taxon>
        <taxon>Rosales</taxon>
        <taxon>Rhamnaceae</taxon>
        <taxon>rhamnoid group</taxon>
        <taxon>Rhamneae</taxon>
        <taxon>Rhamnella</taxon>
    </lineage>
</organism>
<evidence type="ECO:0000256" key="7">
    <source>
        <dbReference type="ARBA" id="ARBA00022786"/>
    </source>
</evidence>
<sequence>MESNSSSYSAPLRKSRIGTVRIFRITKLCTPKTAITFVPNRPCPPPPYTPMATIEAIRLRTSYFTGGDPLVRQTPLFYSFSQAKSISFRPSYTSKTVTDGVYKVRANLHLLDRSAYVSSNSTHRRLRLVHYRGPRFPMWKKVLGFRLDGFFRIFRKLCMVGSGLVYPTGNVKSFGVVLKLNYPQSSNINHSLITGTLESLNDKHASNYFQPISLLALSRNMSYEYTLIEKGKENGCIGGYSERESLNLNKSGLDVCSVIGNQVERFELEYGSDCNGINCNPLGGSVGYVPDLMYYYKTRCTDGRKMQVLLGFPNTNYSGSRFPFVPSTTFIAEGVWDEKENQLCGVACRILNVTESLASASVGDCSKTCAKWNIASGKGKKYPNEYSLDMRFDIQLMDLNQCASEATQTESSVKLNSSHSSIQNISYRMSFSPPPDFKFGHDTALSKEVVISAEGTYDRDTGVLCMIGCRHLGSKNQNFVKNGTLDCEIMINIQFSSLNGNGGRNVKGSIATVLCKRHPNVLPFISIVMLVVLTVGHMIPLLLNFEALFVANRSQQNVFLGSGGWLEVNEVIVRVVTMVAFLLQLRLLQQTWSARQDGRLKGLWVSEMKVNSTTPPQGLLSPSSPAAFFTAAFSLGGPQVLCWFGQGWFSAPADSVQLLLQLRGKALAPFFYIGTTMVRLLPHAYDLYRAHSSTWYLDISYIYANHRMDFYSTAWNIIIPCGGLLFAVLIFLQQRFGGRCILPKRFRESSVYEKVPVISNDDL</sequence>
<dbReference type="AlphaFoldDB" id="A0A8K0MM70"/>
<feature type="domain" description="DUF2921" evidence="12">
    <location>
        <begin position="59"/>
        <end position="213"/>
    </location>
</feature>
<keyword evidence="6 10" id="KW-0812">Transmembrane</keyword>
<name>A0A8K0MM70_9ROSA</name>
<keyword evidence="8 10" id="KW-1133">Transmembrane helix</keyword>
<evidence type="ECO:0000256" key="4">
    <source>
        <dbReference type="ARBA" id="ARBA00012483"/>
    </source>
</evidence>
<feature type="domain" description="DUF2921" evidence="12">
    <location>
        <begin position="260"/>
        <end position="366"/>
    </location>
</feature>
<dbReference type="GO" id="GO:0061630">
    <property type="term" value="F:ubiquitin protein ligase activity"/>
    <property type="evidence" value="ECO:0007669"/>
    <property type="project" value="UniProtKB-EC"/>
</dbReference>
<comment type="caution">
    <text evidence="13">The sequence shown here is derived from an EMBL/GenBank/DDBJ whole genome shotgun (WGS) entry which is preliminary data.</text>
</comment>
<dbReference type="InterPro" id="IPR021319">
    <property type="entry name" value="DUF2921"/>
</dbReference>
<evidence type="ECO:0000256" key="10">
    <source>
        <dbReference type="SAM" id="Phobius"/>
    </source>
</evidence>
<feature type="domain" description="DUF2921" evidence="12">
    <location>
        <begin position="404"/>
        <end position="510"/>
    </location>
</feature>
<dbReference type="GO" id="GO:0012505">
    <property type="term" value="C:endomembrane system"/>
    <property type="evidence" value="ECO:0007669"/>
    <property type="project" value="UniProtKB-SubCell"/>
</dbReference>
<keyword evidence="9 10" id="KW-0472">Membrane</keyword>
<dbReference type="OrthoDB" id="607498at2759"/>
<dbReference type="EMBL" id="VOIH02000003">
    <property type="protein sequence ID" value="KAF3451162.1"/>
    <property type="molecule type" value="Genomic_DNA"/>
</dbReference>
<evidence type="ECO:0000313" key="13">
    <source>
        <dbReference type="EMBL" id="KAF3451162.1"/>
    </source>
</evidence>
<comment type="catalytic activity">
    <reaction evidence="1">
        <text>S-ubiquitinyl-[E2 ubiquitin-conjugating enzyme]-L-cysteine + [acceptor protein]-L-lysine = [E2 ubiquitin-conjugating enzyme]-L-cysteine + N(6)-ubiquitinyl-[acceptor protein]-L-lysine.</text>
        <dbReference type="EC" id="2.3.2.27"/>
    </reaction>
</comment>
<dbReference type="Pfam" id="PF25333">
    <property type="entry name" value="DUF2921_N"/>
    <property type="match status" value="3"/>
</dbReference>
<evidence type="ECO:0000256" key="6">
    <source>
        <dbReference type="ARBA" id="ARBA00022692"/>
    </source>
</evidence>
<accession>A0A8K0MM70</accession>
<dbReference type="EC" id="2.3.2.27" evidence="4"/>
<comment type="subcellular location">
    <subcellularLocation>
        <location evidence="2">Endomembrane system</location>
        <topology evidence="2">Multi-pass membrane protein</topology>
    </subcellularLocation>
</comment>
<gene>
    <name evidence="13" type="ORF">FNV43_RR07254</name>
</gene>
<evidence type="ECO:0000259" key="11">
    <source>
        <dbReference type="Pfam" id="PF11145"/>
    </source>
</evidence>